<sequence length="426" mass="41377">MNEGLGNPGEGRHGDDTSGSGTSPEGTHSTHPGSTSDGTSPNPSADGMSAAGGDEPRTPGGHPASGTHPAPDEPLAAEEEAIRRLLRDSVRDLEPSEDSLDHLRRAVPARKTHRRQALVGAVAAALVAVVGVPTLLYGGVVPGIGDDKHPLTASSSQGQTHGPDGGTGEHDGESGDKTGKDGKGEGKDKDGKGKGSAEPSPSGGPGNGSADPSETLTASAPTCGRDQLGEGSAQTGEPDGQGKVYGSFRVTNTSGDACTVEGEGMVGANVQGGSERARVAIMDHTPGDPAPGLGDPAAASDELVLRPGASYLVKFAWVPKDGGSGCSSDSPSPKNSQANNEVSNPDTAGGTGGDDSAGGDSGGGAGGTGTTPGEGSAGTGDPGNGSGEPSVVVSHTPEVGSPAAAGTKLDGACGGTVYRTGVLPAS</sequence>
<comment type="caution">
    <text evidence="4">The sequence shown here is derived from an EMBL/GenBank/DDBJ whole genome shotgun (WGS) entry which is preliminary data.</text>
</comment>
<dbReference type="RefSeq" id="WP_274044424.1">
    <property type="nucleotide sequence ID" value="NZ_JANCPR020000006.1"/>
</dbReference>
<feature type="compositionally biased region" description="Basic and acidic residues" evidence="1">
    <location>
        <begin position="90"/>
        <end position="104"/>
    </location>
</feature>
<protein>
    <submittedName>
        <fullName evidence="4">DUF4232 domain-containing protein</fullName>
    </submittedName>
</protein>
<evidence type="ECO:0000313" key="5">
    <source>
        <dbReference type="Proteomes" id="UP001214441"/>
    </source>
</evidence>
<feature type="compositionally biased region" description="Low complexity" evidence="1">
    <location>
        <begin position="326"/>
        <end position="336"/>
    </location>
</feature>
<feature type="region of interest" description="Disordered" evidence="1">
    <location>
        <begin position="1"/>
        <end position="77"/>
    </location>
</feature>
<evidence type="ECO:0000259" key="3">
    <source>
        <dbReference type="Pfam" id="PF14016"/>
    </source>
</evidence>
<feature type="compositionally biased region" description="Gly residues" evidence="1">
    <location>
        <begin position="349"/>
        <end position="386"/>
    </location>
</feature>
<feature type="region of interest" description="Disordered" evidence="1">
    <location>
        <begin position="320"/>
        <end position="414"/>
    </location>
</feature>
<feature type="compositionally biased region" description="Basic residues" evidence="1">
    <location>
        <begin position="105"/>
        <end position="115"/>
    </location>
</feature>
<feature type="region of interest" description="Disordered" evidence="1">
    <location>
        <begin position="90"/>
        <end position="115"/>
    </location>
</feature>
<keyword evidence="2" id="KW-0472">Membrane</keyword>
<evidence type="ECO:0000256" key="2">
    <source>
        <dbReference type="SAM" id="Phobius"/>
    </source>
</evidence>
<dbReference type="InterPro" id="IPR025326">
    <property type="entry name" value="DUF4232"/>
</dbReference>
<name>A0ABT6ZS32_9ACTN</name>
<evidence type="ECO:0000313" key="4">
    <source>
        <dbReference type="EMBL" id="MDJ1131865.1"/>
    </source>
</evidence>
<dbReference type="EMBL" id="JANCPR020000006">
    <property type="protein sequence ID" value="MDJ1131865.1"/>
    <property type="molecule type" value="Genomic_DNA"/>
</dbReference>
<dbReference type="Pfam" id="PF14016">
    <property type="entry name" value="DUF4232"/>
    <property type="match status" value="1"/>
</dbReference>
<dbReference type="Proteomes" id="UP001214441">
    <property type="component" value="Unassembled WGS sequence"/>
</dbReference>
<organism evidence="4 5">
    <name type="scientific">Streptomyces iconiensis</name>
    <dbReference type="NCBI Taxonomy" id="1384038"/>
    <lineage>
        <taxon>Bacteria</taxon>
        <taxon>Bacillati</taxon>
        <taxon>Actinomycetota</taxon>
        <taxon>Actinomycetes</taxon>
        <taxon>Kitasatosporales</taxon>
        <taxon>Streptomycetaceae</taxon>
        <taxon>Streptomyces</taxon>
    </lineage>
</organism>
<gene>
    <name evidence="4" type="ORF">NMN56_007845</name>
</gene>
<feature type="compositionally biased region" description="Basic and acidic residues" evidence="1">
    <location>
        <begin position="167"/>
        <end position="195"/>
    </location>
</feature>
<reference evidence="4 5" key="1">
    <citation type="submission" date="2023-05" db="EMBL/GenBank/DDBJ databases">
        <title>Streptantibioticus silvisoli sp. nov., acidotolerant actinomycetes 1 from pine litter.</title>
        <authorList>
            <person name="Swiecimska M."/>
            <person name="Golinska P."/>
            <person name="Sangal V."/>
            <person name="Wachnowicz B."/>
            <person name="Goodfellow M."/>
        </authorList>
    </citation>
    <scope>NUCLEOTIDE SEQUENCE [LARGE SCALE GENOMIC DNA]</scope>
    <source>
        <strain evidence="4 5">DSM 42109</strain>
    </source>
</reference>
<feature type="transmembrane region" description="Helical" evidence="2">
    <location>
        <begin position="117"/>
        <end position="140"/>
    </location>
</feature>
<keyword evidence="5" id="KW-1185">Reference proteome</keyword>
<evidence type="ECO:0000256" key="1">
    <source>
        <dbReference type="SAM" id="MobiDB-lite"/>
    </source>
</evidence>
<feature type="domain" description="DUF4232" evidence="3">
    <location>
        <begin position="235"/>
        <end position="343"/>
    </location>
</feature>
<keyword evidence="2" id="KW-1133">Transmembrane helix</keyword>
<feature type="compositionally biased region" description="Polar residues" evidence="1">
    <location>
        <begin position="17"/>
        <end position="43"/>
    </location>
</feature>
<keyword evidence="2" id="KW-0812">Transmembrane</keyword>
<accession>A0ABT6ZS32</accession>
<proteinExistence type="predicted"/>
<feature type="region of interest" description="Disordered" evidence="1">
    <location>
        <begin position="148"/>
        <end position="248"/>
    </location>
</feature>